<reference evidence="6" key="2">
    <citation type="journal article" date="2011" name="Stand. Genomic Sci.">
        <title>Complete genome sequence of Weeksella virosa type strain (9751T).</title>
        <authorList>
            <person name="Lang E."/>
            <person name="Teshima H."/>
            <person name="Lucas S."/>
            <person name="Lapidus A."/>
            <person name="Hammon N."/>
            <person name="Deshpande S."/>
            <person name="Nolan M."/>
            <person name="Cheng J."/>
            <person name="Pitluck S."/>
            <person name="Liolios K."/>
            <person name="Pagani I."/>
            <person name="Mikhailova N."/>
            <person name="Ivanova N."/>
            <person name="Mavromatis K."/>
            <person name="Pati A."/>
            <person name="Tapia R."/>
            <person name="Han C."/>
            <person name="Goodwin L."/>
            <person name="Chen A."/>
            <person name="Palaniappan K."/>
            <person name="Land M."/>
            <person name="Hauser L."/>
            <person name="Chang Y."/>
            <person name="Jeffries C."/>
            <person name="Brambilla E."/>
            <person name="Kopitz M."/>
            <person name="Rohde M."/>
            <person name="Goker M."/>
            <person name="Tindall B."/>
            <person name="Detter J."/>
            <person name="Woyke T."/>
            <person name="Bristow J."/>
            <person name="Eisen J."/>
            <person name="Markowitz V."/>
            <person name="Hugenholtz P."/>
            <person name="Klenk H."/>
            <person name="Kyrpides N."/>
        </authorList>
    </citation>
    <scope>NUCLEOTIDE SEQUENCE [LARGE SCALE GENOMIC DNA]</scope>
    <source>
        <strain evidence="6">ATCC 43766 / DSM 16922 / JCM 21250 / NBRC 16016 / NCTC 11634 / CL345/78</strain>
    </source>
</reference>
<organism evidence="5 6">
    <name type="scientific">Weeksella virosa (strain ATCC 43766 / DSM 16922 / JCM 21250 / CCUG 30538 / CDC 9751 / IAM 14551 / NBRC 16016 / NCTC 11634 / CL345/78)</name>
    <dbReference type="NCBI Taxonomy" id="865938"/>
    <lineage>
        <taxon>Bacteria</taxon>
        <taxon>Pseudomonadati</taxon>
        <taxon>Bacteroidota</taxon>
        <taxon>Flavobacteriia</taxon>
        <taxon>Flavobacteriales</taxon>
        <taxon>Weeksellaceae</taxon>
        <taxon>Weeksella</taxon>
    </lineage>
</organism>
<dbReference type="RefSeq" id="WP_013598414.1">
    <property type="nucleotide sequence ID" value="NC_015144.1"/>
</dbReference>
<dbReference type="OrthoDB" id="957862at2"/>
<evidence type="ECO:0000256" key="1">
    <source>
        <dbReference type="ARBA" id="ARBA00022729"/>
    </source>
</evidence>
<dbReference type="STRING" id="865938.Weevi_1320"/>
<dbReference type="Pfam" id="PF07675">
    <property type="entry name" value="Cleaved_Adhesin"/>
    <property type="match status" value="1"/>
</dbReference>
<sequence length="266" mass="29508">MIKNLLILGAIALGSYSAAQTVIFNENFDTKETQNLWTIGDLDGDSDTWEFMNAEQSELPNFTGEVPLSFSWYFVAFTPDNTLTSPAIQLPESGELTLSFKVAAGDKEVFEEHYAVYVIPAGTTFTGTETAIFEETLDAGYVDAAKVVNVDISEFVGQNIQLVFRHYQTTDVFYIGIDDVKIEQTTMGIDSTTKTNVNVYPNPTVDLVQLSGNHEVIKVRVFDLSGRKVSETNASSASLKHLSNGVYLVNFYTDNNEVYTRKVVKK</sequence>
<dbReference type="InterPro" id="IPR026444">
    <property type="entry name" value="Secre_tail"/>
</dbReference>
<evidence type="ECO:0000313" key="5">
    <source>
        <dbReference type="EMBL" id="ADX68024.1"/>
    </source>
</evidence>
<dbReference type="NCBIfam" id="NF038128">
    <property type="entry name" value="choice_anch_J"/>
    <property type="match status" value="1"/>
</dbReference>
<dbReference type="Gene3D" id="2.60.120.200">
    <property type="match status" value="1"/>
</dbReference>
<name>F0NXV6_WEEVC</name>
<dbReference type="InterPro" id="IPR011628">
    <property type="entry name" value="Cleaved_adhesin"/>
</dbReference>
<evidence type="ECO:0000259" key="4">
    <source>
        <dbReference type="Pfam" id="PF18962"/>
    </source>
</evidence>
<dbReference type="AlphaFoldDB" id="F0NXV6"/>
<evidence type="ECO:0000313" key="6">
    <source>
        <dbReference type="Proteomes" id="UP000008641"/>
    </source>
</evidence>
<feature type="signal peptide" evidence="2">
    <location>
        <begin position="1"/>
        <end position="19"/>
    </location>
</feature>
<proteinExistence type="predicted"/>
<dbReference type="eggNOG" id="COG1974">
    <property type="taxonomic scope" value="Bacteria"/>
</dbReference>
<dbReference type="HOGENOM" id="CLU_1021950_0_0_10"/>
<feature type="domain" description="Cleaved adhesin" evidence="3">
    <location>
        <begin position="22"/>
        <end position="182"/>
    </location>
</feature>
<dbReference type="KEGG" id="wvi:Weevi_1320"/>
<keyword evidence="6" id="KW-1185">Reference proteome</keyword>
<reference evidence="5 6" key="1">
    <citation type="journal article" date="2011" name="Stand. Genomic Sci.">
        <title>Complete genome sequence of Weeksella virosa type strain (9751).</title>
        <authorList>
            <person name="Lang E."/>
            <person name="Teshima H."/>
            <person name="Lucas S."/>
            <person name="Lapidus A."/>
            <person name="Hammon N."/>
            <person name="Deshpande S."/>
            <person name="Nolan M."/>
            <person name="Cheng J.F."/>
            <person name="Pitluck S."/>
            <person name="Liolios K."/>
            <person name="Pagani I."/>
            <person name="Mikhailova N."/>
            <person name="Ivanova N."/>
            <person name="Mavromatis K."/>
            <person name="Pati A."/>
            <person name="Tapia R."/>
            <person name="Han C."/>
            <person name="Goodwin L."/>
            <person name="Chen A."/>
            <person name="Palaniappan K."/>
            <person name="Land M."/>
            <person name="Hauser L."/>
            <person name="Chang Y.J."/>
            <person name="Jeffries C.D."/>
            <person name="Brambilla E.M."/>
            <person name="Kopitz M."/>
            <person name="Rohde M."/>
            <person name="Goker M."/>
            <person name="Tindall B.J."/>
            <person name="Detter J.C."/>
            <person name="Woyke T."/>
            <person name="Bristow J."/>
            <person name="Eisen J.A."/>
            <person name="Markowitz V."/>
            <person name="Hugenholtz P."/>
            <person name="Klenk H.P."/>
            <person name="Kyrpides N.C."/>
        </authorList>
    </citation>
    <scope>NUCLEOTIDE SEQUENCE [LARGE SCALE GENOMIC DNA]</scope>
    <source>
        <strain evidence="6">ATCC 43766 / DSM 16922 / JCM 21250 / NBRC 16016 / NCTC 11634 / CL345/78</strain>
    </source>
</reference>
<dbReference type="EMBL" id="CP002455">
    <property type="protein sequence ID" value="ADX68024.1"/>
    <property type="molecule type" value="Genomic_DNA"/>
</dbReference>
<feature type="domain" description="Secretion system C-terminal sorting" evidence="4">
    <location>
        <begin position="199"/>
        <end position="264"/>
    </location>
</feature>
<accession>F0NXV6</accession>
<dbReference type="Proteomes" id="UP000008641">
    <property type="component" value="Chromosome"/>
</dbReference>
<keyword evidence="1 2" id="KW-0732">Signal</keyword>
<evidence type="ECO:0000259" key="3">
    <source>
        <dbReference type="Pfam" id="PF07675"/>
    </source>
</evidence>
<feature type="chain" id="PRO_5003256280" evidence="2">
    <location>
        <begin position="20"/>
        <end position="266"/>
    </location>
</feature>
<protein>
    <submittedName>
        <fullName evidence="5">Cleaved adhesin domain protein</fullName>
    </submittedName>
</protein>
<dbReference type="Pfam" id="PF18962">
    <property type="entry name" value="Por_Secre_tail"/>
    <property type="match status" value="1"/>
</dbReference>
<gene>
    <name evidence="5" type="ordered locus">Weevi_1320</name>
</gene>
<dbReference type="NCBIfam" id="TIGR04183">
    <property type="entry name" value="Por_Secre_tail"/>
    <property type="match status" value="1"/>
</dbReference>
<evidence type="ECO:0000256" key="2">
    <source>
        <dbReference type="SAM" id="SignalP"/>
    </source>
</evidence>